<keyword evidence="4" id="KW-0963">Cytoplasm</keyword>
<gene>
    <name evidence="7" type="ORF">CAPTEDRAFT_163268</name>
</gene>
<evidence type="ECO:0000256" key="2">
    <source>
        <dbReference type="ARBA" id="ARBA00004240"/>
    </source>
</evidence>
<dbReference type="Gene3D" id="1.25.10.10">
    <property type="entry name" value="Leucine-rich Repeat Variant"/>
    <property type="match status" value="2"/>
</dbReference>
<dbReference type="AlphaFoldDB" id="R7UWN0"/>
<dbReference type="GO" id="GO:0005739">
    <property type="term" value="C:mitochondrion"/>
    <property type="evidence" value="ECO:0007669"/>
    <property type="project" value="UniProtKB-SubCell"/>
</dbReference>
<dbReference type="OrthoDB" id="26149at2759"/>
<evidence type="ECO:0000313" key="8">
    <source>
        <dbReference type="EnsemblMetazoa" id="CapteP163268"/>
    </source>
</evidence>
<accession>R7UWN0</accession>
<evidence type="ECO:0000313" key="7">
    <source>
        <dbReference type="EMBL" id="ELU08347.1"/>
    </source>
</evidence>
<protein>
    <recommendedName>
        <fullName evidence="10">UNC-45/Cro1/She4 central domain-containing protein</fullName>
    </recommendedName>
</protein>
<organism evidence="7">
    <name type="scientific">Capitella teleta</name>
    <name type="common">Polychaete worm</name>
    <dbReference type="NCBI Taxonomy" id="283909"/>
    <lineage>
        <taxon>Eukaryota</taxon>
        <taxon>Metazoa</taxon>
        <taxon>Spiralia</taxon>
        <taxon>Lophotrochozoa</taxon>
        <taxon>Annelida</taxon>
        <taxon>Polychaeta</taxon>
        <taxon>Sedentaria</taxon>
        <taxon>Scolecida</taxon>
        <taxon>Capitellidae</taxon>
        <taxon>Capitella</taxon>
    </lineage>
</organism>
<keyword evidence="6" id="KW-0496">Mitochondrion</keyword>
<dbReference type="Proteomes" id="UP000014760">
    <property type="component" value="Unassembled WGS sequence"/>
</dbReference>
<evidence type="ECO:0000256" key="4">
    <source>
        <dbReference type="ARBA" id="ARBA00022490"/>
    </source>
</evidence>
<dbReference type="InterPro" id="IPR000225">
    <property type="entry name" value="Armadillo"/>
</dbReference>
<keyword evidence="5" id="KW-0256">Endoplasmic reticulum</keyword>
<dbReference type="HOGENOM" id="CLU_021124_1_0_1"/>
<dbReference type="InterPro" id="IPR040144">
    <property type="entry name" value="RAP1GDS1"/>
</dbReference>
<dbReference type="InterPro" id="IPR011989">
    <property type="entry name" value="ARM-like"/>
</dbReference>
<proteinExistence type="predicted"/>
<name>R7UWN0_CAPTE</name>
<evidence type="ECO:0008006" key="10">
    <source>
        <dbReference type="Google" id="ProtNLM"/>
    </source>
</evidence>
<dbReference type="SMART" id="SM00185">
    <property type="entry name" value="ARM"/>
    <property type="match status" value="4"/>
</dbReference>
<dbReference type="EMBL" id="KB299137">
    <property type="protein sequence ID" value="ELU08347.1"/>
    <property type="molecule type" value="Genomic_DNA"/>
</dbReference>
<dbReference type="OMA" id="NGTEHQM"/>
<dbReference type="InterPro" id="IPR016024">
    <property type="entry name" value="ARM-type_fold"/>
</dbReference>
<reference evidence="8" key="3">
    <citation type="submission" date="2015-06" db="UniProtKB">
        <authorList>
            <consortium name="EnsemblMetazoa"/>
        </authorList>
    </citation>
    <scope>IDENTIFICATION</scope>
</reference>
<comment type="subcellular location">
    <subcellularLocation>
        <location evidence="3">Cytoplasm</location>
        <location evidence="3">Cytosol</location>
    </subcellularLocation>
    <subcellularLocation>
        <location evidence="2">Endoplasmic reticulum</location>
    </subcellularLocation>
    <subcellularLocation>
        <location evidence="1">Mitochondrion</location>
    </subcellularLocation>
</comment>
<evidence type="ECO:0000256" key="3">
    <source>
        <dbReference type="ARBA" id="ARBA00004514"/>
    </source>
</evidence>
<dbReference type="PANTHER" id="PTHR10957">
    <property type="entry name" value="RAP1 GTPASE-GDP DISSOCIATION STIMULATOR 1"/>
    <property type="match status" value="1"/>
</dbReference>
<dbReference type="FunCoup" id="R7UWN0">
    <property type="interactions" value="1927"/>
</dbReference>
<reference evidence="9" key="1">
    <citation type="submission" date="2012-12" db="EMBL/GenBank/DDBJ databases">
        <authorList>
            <person name="Hellsten U."/>
            <person name="Grimwood J."/>
            <person name="Chapman J.A."/>
            <person name="Shapiro H."/>
            <person name="Aerts A."/>
            <person name="Otillar R.P."/>
            <person name="Terry A.Y."/>
            <person name="Boore J.L."/>
            <person name="Simakov O."/>
            <person name="Marletaz F."/>
            <person name="Cho S.-J."/>
            <person name="Edsinger-Gonzales E."/>
            <person name="Havlak P."/>
            <person name="Kuo D.-H."/>
            <person name="Larsson T."/>
            <person name="Lv J."/>
            <person name="Arendt D."/>
            <person name="Savage R."/>
            <person name="Osoegawa K."/>
            <person name="de Jong P."/>
            <person name="Lindberg D.R."/>
            <person name="Seaver E.C."/>
            <person name="Weisblat D.A."/>
            <person name="Putnam N.H."/>
            <person name="Grigoriev I.V."/>
            <person name="Rokhsar D.S."/>
        </authorList>
    </citation>
    <scope>NUCLEOTIDE SEQUENCE</scope>
    <source>
        <strain evidence="9">I ESC-2004</strain>
    </source>
</reference>
<dbReference type="STRING" id="283909.R7UWN0"/>
<dbReference type="GO" id="GO:0005829">
    <property type="term" value="C:cytosol"/>
    <property type="evidence" value="ECO:0007669"/>
    <property type="project" value="UniProtKB-SubCell"/>
</dbReference>
<evidence type="ECO:0000256" key="6">
    <source>
        <dbReference type="ARBA" id="ARBA00023128"/>
    </source>
</evidence>
<evidence type="ECO:0000256" key="5">
    <source>
        <dbReference type="ARBA" id="ARBA00022824"/>
    </source>
</evidence>
<dbReference type="EnsemblMetazoa" id="CapteT163268">
    <property type="protein sequence ID" value="CapteP163268"/>
    <property type="gene ID" value="CapteG163268"/>
</dbReference>
<sequence length="618" mass="67609">MDELNDLYERLLAVKCTEDKTHCLQDILDILEGDGIDRTKASECAVERHVLTKLLEIICGTGESELCLEKAMQLVAELSKIESVRSPCVSEGLVAPLVGFLSSENRDICVQACRALGNICYDNDDGRDEVFAHSGAQLVVELMRSSVGLSEEPFPRLRLVACGCLLNLANTHESVQEQALLAGALGVLQDFLLQHRTDDRLLQMSLMCVDALADSERGRDAISDSSLVNSIADLLKTTQGREMRDAILELLASLAENDAIKLQLAKSSLVDALLGIFSDCKFCDENSNTEKLAADLIVLILTGDGSMEQFYNEAQGIVYQETVAWLSSPRPHLQAAGALAMGNFARNDIHCIQLVHEGVAEKLLQLLERTKDDVEEEGVPEGLGRCATLQHAVLSALRNLAIPAANKPVLAQTQLVERVLPCIKTDCSPVQFKLLATFRMLVDGQERVIESITSNEEFLQRLAVSCTAEDHAGVKGEACRLVAWMVKHCPSAHVLQRLVDARLCPHLVQMASSEHAVMQNEALLALSLLTTSCKDAIATQDLRDPLLPTLKKLLEDPTTQPEINHNILTLCKVMAGKDEYKPILLELNLKNSVQKLVSSDDKNLKVAAKTLIDALKNA</sequence>
<keyword evidence="9" id="KW-1185">Reference proteome</keyword>
<dbReference type="Pfam" id="PF00514">
    <property type="entry name" value="Arm"/>
    <property type="match status" value="1"/>
</dbReference>
<dbReference type="SUPFAM" id="SSF48371">
    <property type="entry name" value="ARM repeat"/>
    <property type="match status" value="2"/>
</dbReference>
<dbReference type="GO" id="GO:0005085">
    <property type="term" value="F:guanyl-nucleotide exchange factor activity"/>
    <property type="evidence" value="ECO:0007669"/>
    <property type="project" value="InterPro"/>
</dbReference>
<evidence type="ECO:0000256" key="1">
    <source>
        <dbReference type="ARBA" id="ARBA00004173"/>
    </source>
</evidence>
<evidence type="ECO:0000313" key="9">
    <source>
        <dbReference type="Proteomes" id="UP000014760"/>
    </source>
</evidence>
<dbReference type="GO" id="GO:0005783">
    <property type="term" value="C:endoplasmic reticulum"/>
    <property type="evidence" value="ECO:0007669"/>
    <property type="project" value="UniProtKB-SubCell"/>
</dbReference>
<reference evidence="7 9" key="2">
    <citation type="journal article" date="2013" name="Nature">
        <title>Insights into bilaterian evolution from three spiralian genomes.</title>
        <authorList>
            <person name="Simakov O."/>
            <person name="Marletaz F."/>
            <person name="Cho S.J."/>
            <person name="Edsinger-Gonzales E."/>
            <person name="Havlak P."/>
            <person name="Hellsten U."/>
            <person name="Kuo D.H."/>
            <person name="Larsson T."/>
            <person name="Lv J."/>
            <person name="Arendt D."/>
            <person name="Savage R."/>
            <person name="Osoegawa K."/>
            <person name="de Jong P."/>
            <person name="Grimwood J."/>
            <person name="Chapman J.A."/>
            <person name="Shapiro H."/>
            <person name="Aerts A."/>
            <person name="Otillar R.P."/>
            <person name="Terry A.Y."/>
            <person name="Boore J.L."/>
            <person name="Grigoriev I.V."/>
            <person name="Lindberg D.R."/>
            <person name="Seaver E.C."/>
            <person name="Weisblat D.A."/>
            <person name="Putnam N.H."/>
            <person name="Rokhsar D.S."/>
        </authorList>
    </citation>
    <scope>NUCLEOTIDE SEQUENCE</scope>
    <source>
        <strain evidence="7 9">I ESC-2004</strain>
    </source>
</reference>
<dbReference type="EMBL" id="AMQN01001069">
    <property type="status" value="NOT_ANNOTATED_CDS"/>
    <property type="molecule type" value="Genomic_DNA"/>
</dbReference>